<sequence length="155" mass="17846">MESMDRQKVSSIRCKHFSLSDIVIATNNFDDALIVGRGGFGNVYKGRIPGIQYEVAIKRLHSKSHQGENEFWAEIEMLSQLHYINLVSLIGCCAEDHEMILVYDYMVNGTLRDHLYNHDDIPLSWKQRLKICIGAARGLEYTFIQVQFIESFTET</sequence>
<evidence type="ECO:0000259" key="2">
    <source>
        <dbReference type="PROSITE" id="PS50011"/>
    </source>
</evidence>
<dbReference type="InterPro" id="IPR020635">
    <property type="entry name" value="Tyr_kinase_cat_dom"/>
</dbReference>
<dbReference type="Gene3D" id="1.10.510.10">
    <property type="entry name" value="Transferase(Phosphotransferase) domain 1"/>
    <property type="match status" value="1"/>
</dbReference>
<feature type="binding site" evidence="1">
    <location>
        <position position="58"/>
    </location>
    <ligand>
        <name>ATP</name>
        <dbReference type="ChEBI" id="CHEBI:30616"/>
    </ligand>
</feature>
<dbReference type="PROSITE" id="PS00107">
    <property type="entry name" value="PROTEIN_KINASE_ATP"/>
    <property type="match status" value="1"/>
</dbReference>
<dbReference type="EMBL" id="JBBPBM010000966">
    <property type="protein sequence ID" value="KAK8488906.1"/>
    <property type="molecule type" value="Genomic_DNA"/>
</dbReference>
<dbReference type="InterPro" id="IPR045272">
    <property type="entry name" value="ANXUR1/2-like"/>
</dbReference>
<dbReference type="InterPro" id="IPR000719">
    <property type="entry name" value="Prot_kinase_dom"/>
</dbReference>
<dbReference type="SUPFAM" id="SSF56112">
    <property type="entry name" value="Protein kinase-like (PK-like)"/>
    <property type="match status" value="1"/>
</dbReference>
<dbReference type="InterPro" id="IPR001245">
    <property type="entry name" value="Ser-Thr/Tyr_kinase_cat_dom"/>
</dbReference>
<keyword evidence="4" id="KW-1185">Reference proteome</keyword>
<dbReference type="InterPro" id="IPR011009">
    <property type="entry name" value="Kinase-like_dom_sf"/>
</dbReference>
<keyword evidence="1" id="KW-0547">Nucleotide-binding</keyword>
<evidence type="ECO:0000313" key="4">
    <source>
        <dbReference type="Proteomes" id="UP001472677"/>
    </source>
</evidence>
<organism evidence="3 4">
    <name type="scientific">Hibiscus sabdariffa</name>
    <name type="common">roselle</name>
    <dbReference type="NCBI Taxonomy" id="183260"/>
    <lineage>
        <taxon>Eukaryota</taxon>
        <taxon>Viridiplantae</taxon>
        <taxon>Streptophyta</taxon>
        <taxon>Embryophyta</taxon>
        <taxon>Tracheophyta</taxon>
        <taxon>Spermatophyta</taxon>
        <taxon>Magnoliopsida</taxon>
        <taxon>eudicotyledons</taxon>
        <taxon>Gunneridae</taxon>
        <taxon>Pentapetalae</taxon>
        <taxon>rosids</taxon>
        <taxon>malvids</taxon>
        <taxon>Malvales</taxon>
        <taxon>Malvaceae</taxon>
        <taxon>Malvoideae</taxon>
        <taxon>Hibiscus</taxon>
    </lineage>
</organism>
<reference evidence="3 4" key="1">
    <citation type="journal article" date="2024" name="G3 (Bethesda)">
        <title>Genome assembly of Hibiscus sabdariffa L. provides insights into metabolisms of medicinal natural products.</title>
        <authorList>
            <person name="Kim T."/>
        </authorList>
    </citation>
    <scope>NUCLEOTIDE SEQUENCE [LARGE SCALE GENOMIC DNA]</scope>
    <source>
        <strain evidence="3">TK-2024</strain>
        <tissue evidence="3">Old leaves</tissue>
    </source>
</reference>
<dbReference type="Proteomes" id="UP001472677">
    <property type="component" value="Unassembled WGS sequence"/>
</dbReference>
<gene>
    <name evidence="3" type="ORF">V6N12_033826</name>
</gene>
<comment type="caution">
    <text evidence="3">The sequence shown here is derived from an EMBL/GenBank/DDBJ whole genome shotgun (WGS) entry which is preliminary data.</text>
</comment>
<dbReference type="PROSITE" id="PS50011">
    <property type="entry name" value="PROTEIN_KINASE_DOM"/>
    <property type="match status" value="1"/>
</dbReference>
<dbReference type="Pfam" id="PF07714">
    <property type="entry name" value="PK_Tyr_Ser-Thr"/>
    <property type="match status" value="1"/>
</dbReference>
<feature type="domain" description="Protein kinase" evidence="2">
    <location>
        <begin position="29"/>
        <end position="155"/>
    </location>
</feature>
<accession>A0ABR2A7Z5</accession>
<evidence type="ECO:0000313" key="3">
    <source>
        <dbReference type="EMBL" id="KAK8488906.1"/>
    </source>
</evidence>
<protein>
    <recommendedName>
        <fullName evidence="2">Protein kinase domain-containing protein</fullName>
    </recommendedName>
</protein>
<keyword evidence="1" id="KW-0067">ATP-binding</keyword>
<dbReference type="SMART" id="SM00219">
    <property type="entry name" value="TyrKc"/>
    <property type="match status" value="1"/>
</dbReference>
<dbReference type="PANTHER" id="PTHR27003">
    <property type="entry name" value="OS07G0166700 PROTEIN"/>
    <property type="match status" value="1"/>
</dbReference>
<name>A0ABR2A7Z5_9ROSI</name>
<dbReference type="Gene3D" id="3.30.200.20">
    <property type="entry name" value="Phosphorylase Kinase, domain 1"/>
    <property type="match status" value="1"/>
</dbReference>
<dbReference type="InterPro" id="IPR017441">
    <property type="entry name" value="Protein_kinase_ATP_BS"/>
</dbReference>
<evidence type="ECO:0000256" key="1">
    <source>
        <dbReference type="PROSITE-ProRule" id="PRU10141"/>
    </source>
</evidence>
<dbReference type="PANTHER" id="PTHR27003:SF312">
    <property type="entry name" value="RECEPTOR-LIKE PROTEIN KINASE FERONIA"/>
    <property type="match status" value="1"/>
</dbReference>
<proteinExistence type="predicted"/>